<dbReference type="Pfam" id="PF00431">
    <property type="entry name" value="CUB"/>
    <property type="match status" value="1"/>
</dbReference>
<sequence>MKLFNVILAAAAADHSSSSSSSSSIYDSECGGTITESQTITSPGFDRGYYYNYLDCVWNIELGDVLGFNIVPLSFSLENNSVCAYDSVAKEGDKYTPDRPNPSNEGFPTLFIEGGSAVIVFSTDGSIVGEGFQFELTEPDRLQIIEGHAQRIFDSLTDEKFAQRYINRMNITFAKMRSAQTGQACYVENGFEEEAADVSVFDKSDVCTLNGQVNPAINSWARNYACSGRGKVYRQIIRSARKVKSFFIEKNGCIFV</sequence>
<evidence type="ECO:0000259" key="4">
    <source>
        <dbReference type="PROSITE" id="PS01180"/>
    </source>
</evidence>
<proteinExistence type="predicted"/>
<name>A0ABN7RND9_OIKDI</name>
<comment type="caution">
    <text evidence="3">Lacks conserved residue(s) required for the propagation of feature annotation.</text>
</comment>
<dbReference type="SMART" id="SM00042">
    <property type="entry name" value="CUB"/>
    <property type="match status" value="1"/>
</dbReference>
<feature type="domain" description="CUB" evidence="4">
    <location>
        <begin position="30"/>
        <end position="139"/>
    </location>
</feature>
<organism evidence="5 6">
    <name type="scientific">Oikopleura dioica</name>
    <name type="common">Tunicate</name>
    <dbReference type="NCBI Taxonomy" id="34765"/>
    <lineage>
        <taxon>Eukaryota</taxon>
        <taxon>Metazoa</taxon>
        <taxon>Chordata</taxon>
        <taxon>Tunicata</taxon>
        <taxon>Appendicularia</taxon>
        <taxon>Copelata</taxon>
        <taxon>Oikopleuridae</taxon>
        <taxon>Oikopleura</taxon>
    </lineage>
</organism>
<evidence type="ECO:0000256" key="3">
    <source>
        <dbReference type="PROSITE-ProRule" id="PRU00059"/>
    </source>
</evidence>
<evidence type="ECO:0000256" key="2">
    <source>
        <dbReference type="ARBA" id="ARBA00023157"/>
    </source>
</evidence>
<keyword evidence="1" id="KW-0677">Repeat</keyword>
<dbReference type="CDD" id="cd00041">
    <property type="entry name" value="CUB"/>
    <property type="match status" value="1"/>
</dbReference>
<accession>A0ABN7RND9</accession>
<dbReference type="InterPro" id="IPR000859">
    <property type="entry name" value="CUB_dom"/>
</dbReference>
<evidence type="ECO:0000313" key="5">
    <source>
        <dbReference type="EMBL" id="CAG5078019.1"/>
    </source>
</evidence>
<evidence type="ECO:0000256" key="1">
    <source>
        <dbReference type="ARBA" id="ARBA00022737"/>
    </source>
</evidence>
<dbReference type="InterPro" id="IPR035914">
    <property type="entry name" value="Sperma_CUB_dom_sf"/>
</dbReference>
<keyword evidence="2" id="KW-1015">Disulfide bond</keyword>
<dbReference type="SUPFAM" id="SSF49854">
    <property type="entry name" value="Spermadhesin, CUB domain"/>
    <property type="match status" value="1"/>
</dbReference>
<evidence type="ECO:0000313" key="6">
    <source>
        <dbReference type="Proteomes" id="UP001158576"/>
    </source>
</evidence>
<dbReference type="PANTHER" id="PTHR24251">
    <property type="entry name" value="OVOCHYMASE-RELATED"/>
    <property type="match status" value="1"/>
</dbReference>
<dbReference type="Proteomes" id="UP001158576">
    <property type="component" value="Chromosome PAR"/>
</dbReference>
<keyword evidence="6" id="KW-1185">Reference proteome</keyword>
<dbReference type="Gene3D" id="2.60.120.290">
    <property type="entry name" value="Spermadhesin, CUB domain"/>
    <property type="match status" value="1"/>
</dbReference>
<dbReference type="PROSITE" id="PS01180">
    <property type="entry name" value="CUB"/>
    <property type="match status" value="1"/>
</dbReference>
<protein>
    <submittedName>
        <fullName evidence="5">Oidioi.mRNA.OKI2018_I69.PAR.g8872.t1.cds</fullName>
    </submittedName>
</protein>
<gene>
    <name evidence="5" type="ORF">OKIOD_LOCUS430</name>
</gene>
<reference evidence="5 6" key="1">
    <citation type="submission" date="2021-04" db="EMBL/GenBank/DDBJ databases">
        <authorList>
            <person name="Bliznina A."/>
        </authorList>
    </citation>
    <scope>NUCLEOTIDE SEQUENCE [LARGE SCALE GENOMIC DNA]</scope>
</reference>
<dbReference type="EMBL" id="OU015568">
    <property type="protein sequence ID" value="CAG5078019.1"/>
    <property type="molecule type" value="Genomic_DNA"/>
</dbReference>